<keyword evidence="7 9" id="KW-0067">ATP-binding</keyword>
<feature type="site" description="Transition state stabilizer" evidence="9">
    <location>
        <position position="245"/>
    </location>
</feature>
<dbReference type="RefSeq" id="WP_093384156.1">
    <property type="nucleotide sequence ID" value="NZ_FOTW01000005.1"/>
</dbReference>
<dbReference type="NCBIfam" id="TIGR00016">
    <property type="entry name" value="ackA"/>
    <property type="match status" value="1"/>
</dbReference>
<dbReference type="InterPro" id="IPR004372">
    <property type="entry name" value="Ac/propionate_kinase"/>
</dbReference>
<keyword evidence="8 9" id="KW-0460">Magnesium</keyword>
<feature type="site" description="Transition state stabilizer" evidence="9">
    <location>
        <position position="186"/>
    </location>
</feature>
<dbReference type="UniPathway" id="UPA00340">
    <property type="reaction ID" value="UER00458"/>
</dbReference>
<dbReference type="Proteomes" id="UP000199470">
    <property type="component" value="Unassembled WGS sequence"/>
</dbReference>
<dbReference type="Gene3D" id="3.30.420.40">
    <property type="match status" value="2"/>
</dbReference>
<dbReference type="GO" id="GO:0005829">
    <property type="term" value="C:cytosol"/>
    <property type="evidence" value="ECO:0007669"/>
    <property type="project" value="TreeGrafter"/>
</dbReference>
<dbReference type="HAMAP" id="MF_00020">
    <property type="entry name" value="Acetate_kinase"/>
    <property type="match status" value="1"/>
</dbReference>
<reference evidence="11 12" key="1">
    <citation type="submission" date="2016-10" db="EMBL/GenBank/DDBJ databases">
        <authorList>
            <person name="de Groot N.N."/>
        </authorList>
    </citation>
    <scope>NUCLEOTIDE SEQUENCE [LARGE SCALE GENOMIC DNA]</scope>
    <source>
        <strain evidence="11 12">ATCC 43154</strain>
    </source>
</reference>
<dbReference type="InterPro" id="IPR000890">
    <property type="entry name" value="Aliphatic_acid_kin_short-chain"/>
</dbReference>
<feature type="binding site" evidence="9">
    <location>
        <begin position="212"/>
        <end position="216"/>
    </location>
    <ligand>
        <name>ATP</name>
        <dbReference type="ChEBI" id="CHEBI:30616"/>
    </ligand>
</feature>
<feature type="binding site" evidence="9">
    <location>
        <position position="386"/>
    </location>
    <ligand>
        <name>Mg(2+)</name>
        <dbReference type="ChEBI" id="CHEBI:18420"/>
    </ligand>
</feature>
<dbReference type="EMBL" id="FOTW01000005">
    <property type="protein sequence ID" value="SFL60505.1"/>
    <property type="molecule type" value="Genomic_DNA"/>
</dbReference>
<evidence type="ECO:0000256" key="2">
    <source>
        <dbReference type="ARBA" id="ARBA00022490"/>
    </source>
</evidence>
<feature type="binding site" evidence="9">
    <location>
        <begin position="331"/>
        <end position="335"/>
    </location>
    <ligand>
        <name>ATP</name>
        <dbReference type="ChEBI" id="CHEBI:30616"/>
    </ligand>
</feature>
<proteinExistence type="inferred from homology"/>
<feature type="binding site" evidence="9">
    <location>
        <position position="98"/>
    </location>
    <ligand>
        <name>substrate</name>
    </ligand>
</feature>
<feature type="active site" description="Proton donor/acceptor" evidence="9">
    <location>
        <position position="155"/>
    </location>
</feature>
<dbReference type="Pfam" id="PF00871">
    <property type="entry name" value="Acetate_kinase"/>
    <property type="match status" value="1"/>
</dbReference>
<dbReference type="PROSITE" id="PS01075">
    <property type="entry name" value="ACETATE_KINASE_1"/>
    <property type="match status" value="1"/>
</dbReference>
<dbReference type="GO" id="GO:0006083">
    <property type="term" value="P:acetate metabolic process"/>
    <property type="evidence" value="ECO:0007669"/>
    <property type="project" value="TreeGrafter"/>
</dbReference>
<comment type="subunit">
    <text evidence="9">Homodimer.</text>
</comment>
<dbReference type="GO" id="GO:0008776">
    <property type="term" value="F:acetate kinase activity"/>
    <property type="evidence" value="ECO:0007669"/>
    <property type="project" value="UniProtKB-UniRule"/>
</dbReference>
<dbReference type="PANTHER" id="PTHR21060">
    <property type="entry name" value="ACETATE KINASE"/>
    <property type="match status" value="1"/>
</dbReference>
<dbReference type="SUPFAM" id="SSF53067">
    <property type="entry name" value="Actin-like ATPase domain"/>
    <property type="match status" value="2"/>
</dbReference>
<dbReference type="GO" id="GO:0005524">
    <property type="term" value="F:ATP binding"/>
    <property type="evidence" value="ECO:0007669"/>
    <property type="project" value="UniProtKB-KW"/>
</dbReference>
<sequence>MSARQQAIIAVNAGSSSLKFALYPYLADGSTGAATLSGGIDGLEPDGQPALALRTASASIKQALPTTPGDSFEQALTALRGILRQHAGDVEVLAIAHRIVHGGERYAQSVLLDAATLAELRALAPLAPLHQPHNLDGVEAFQRAYPGLPQVGCFDTSFHASMGPLEQNFALPQALRREGIRRYGFHGLSYRYVAARLAEHSERAGDRVLMAHLGNGASVCAMRNGASSATSMGFSALDGLMMGTRSGALDPGVLLHLLRQGWDCARIEAMLYKQSGLLGVSGVSADMRTLRASEQPEAAFAIELFVHRLVRECGALTATLGGVDLLAFTGGIGEHDAALRQAACEQLGFLGLRVDPARNREADGNSIMAIHASSSSVEIWVVPTDEGRVAAGDAAALLGTMTR</sequence>
<evidence type="ECO:0000256" key="4">
    <source>
        <dbReference type="ARBA" id="ARBA00022723"/>
    </source>
</evidence>
<dbReference type="GO" id="GO:0000287">
    <property type="term" value="F:magnesium ion binding"/>
    <property type="evidence" value="ECO:0007669"/>
    <property type="project" value="UniProtKB-UniRule"/>
</dbReference>
<gene>
    <name evidence="9" type="primary">ackA</name>
    <name evidence="11" type="ORF">SAMN02982985_00893</name>
</gene>
<dbReference type="PRINTS" id="PR00471">
    <property type="entry name" value="ACETATEKNASE"/>
</dbReference>
<feature type="binding site" evidence="9">
    <location>
        <begin position="286"/>
        <end position="288"/>
    </location>
    <ligand>
        <name>ATP</name>
        <dbReference type="ChEBI" id="CHEBI:30616"/>
    </ligand>
</feature>
<comment type="subcellular location">
    <subcellularLocation>
        <location evidence="9">Cytoplasm</location>
    </subcellularLocation>
</comment>
<dbReference type="PROSITE" id="PS01076">
    <property type="entry name" value="ACETATE_KINASE_2"/>
    <property type="match status" value="1"/>
</dbReference>
<keyword evidence="12" id="KW-1185">Reference proteome</keyword>
<feature type="binding site" evidence="9">
    <location>
        <position position="19"/>
    </location>
    <ligand>
        <name>ATP</name>
        <dbReference type="ChEBI" id="CHEBI:30616"/>
    </ligand>
</feature>
<keyword evidence="3 9" id="KW-0808">Transferase</keyword>
<dbReference type="PANTHER" id="PTHR21060:SF21">
    <property type="entry name" value="ACETATE KINASE"/>
    <property type="match status" value="1"/>
</dbReference>
<dbReference type="EC" id="2.7.2.1" evidence="9"/>
<protein>
    <recommendedName>
        <fullName evidence="9">Acetate kinase</fullName>
        <ecNumber evidence="9">2.7.2.1</ecNumber>
    </recommendedName>
    <alternativeName>
        <fullName evidence="9">Acetokinase</fullName>
    </alternativeName>
</protein>
<dbReference type="InterPro" id="IPR043129">
    <property type="entry name" value="ATPase_NBD"/>
</dbReference>
<dbReference type="GO" id="GO:0006085">
    <property type="term" value="P:acetyl-CoA biosynthetic process"/>
    <property type="evidence" value="ECO:0007669"/>
    <property type="project" value="UniProtKB-UniRule"/>
</dbReference>
<dbReference type="AlphaFoldDB" id="A0A1I4J1P3"/>
<dbReference type="PIRSF" id="PIRSF000722">
    <property type="entry name" value="Acetate_prop_kin"/>
    <property type="match status" value="1"/>
</dbReference>
<keyword evidence="5 9" id="KW-0547">Nucleotide-binding</keyword>
<evidence type="ECO:0000256" key="7">
    <source>
        <dbReference type="ARBA" id="ARBA00022840"/>
    </source>
</evidence>
<keyword evidence="4 9" id="KW-0479">Metal-binding</keyword>
<evidence type="ECO:0000256" key="8">
    <source>
        <dbReference type="ARBA" id="ARBA00022842"/>
    </source>
</evidence>
<evidence type="ECO:0000313" key="11">
    <source>
        <dbReference type="EMBL" id="SFL60505.1"/>
    </source>
</evidence>
<feature type="binding site" evidence="9">
    <location>
        <position position="12"/>
    </location>
    <ligand>
        <name>Mg(2+)</name>
        <dbReference type="ChEBI" id="CHEBI:18420"/>
    </ligand>
</feature>
<evidence type="ECO:0000256" key="6">
    <source>
        <dbReference type="ARBA" id="ARBA00022777"/>
    </source>
</evidence>
<evidence type="ECO:0000313" key="12">
    <source>
        <dbReference type="Proteomes" id="UP000199470"/>
    </source>
</evidence>
<comment type="pathway">
    <text evidence="9">Metabolic intermediate biosynthesis; acetyl-CoA biosynthesis; acetyl-CoA from acetate: step 1/2.</text>
</comment>
<keyword evidence="2 9" id="KW-0963">Cytoplasm</keyword>
<evidence type="ECO:0000256" key="9">
    <source>
        <dbReference type="HAMAP-Rule" id="MF_00020"/>
    </source>
</evidence>
<evidence type="ECO:0000256" key="1">
    <source>
        <dbReference type="ARBA" id="ARBA00008748"/>
    </source>
</evidence>
<comment type="cofactor">
    <cofactor evidence="9">
        <name>Mg(2+)</name>
        <dbReference type="ChEBI" id="CHEBI:18420"/>
    </cofactor>
    <cofactor evidence="9">
        <name>Mn(2+)</name>
        <dbReference type="ChEBI" id="CHEBI:29035"/>
    </cofactor>
    <text evidence="9">Mg(2+). Can also accept Mn(2+).</text>
</comment>
<dbReference type="InterPro" id="IPR023865">
    <property type="entry name" value="Aliphatic_acid_kinase_CS"/>
</dbReference>
<evidence type="ECO:0000256" key="5">
    <source>
        <dbReference type="ARBA" id="ARBA00022741"/>
    </source>
</evidence>
<comment type="catalytic activity">
    <reaction evidence="9">
        <text>acetate + ATP = acetyl phosphate + ADP</text>
        <dbReference type="Rhea" id="RHEA:11352"/>
        <dbReference type="ChEBI" id="CHEBI:22191"/>
        <dbReference type="ChEBI" id="CHEBI:30089"/>
        <dbReference type="ChEBI" id="CHEBI:30616"/>
        <dbReference type="ChEBI" id="CHEBI:456216"/>
        <dbReference type="EC" id="2.7.2.1"/>
    </reaction>
</comment>
<evidence type="ECO:0000256" key="10">
    <source>
        <dbReference type="RuleBase" id="RU003835"/>
    </source>
</evidence>
<comment type="similarity">
    <text evidence="1 9 10">Belongs to the acetokinase family.</text>
</comment>
<dbReference type="STRING" id="758825.SAMN02982985_00893"/>
<name>A0A1I4J1P3_9BURK</name>
<organism evidence="11 12">
    <name type="scientific">Rugamonas rubra</name>
    <dbReference type="NCBI Taxonomy" id="758825"/>
    <lineage>
        <taxon>Bacteria</taxon>
        <taxon>Pseudomonadati</taxon>
        <taxon>Pseudomonadota</taxon>
        <taxon>Betaproteobacteria</taxon>
        <taxon>Burkholderiales</taxon>
        <taxon>Oxalobacteraceae</taxon>
        <taxon>Telluria group</taxon>
        <taxon>Rugamonas</taxon>
    </lineage>
</organism>
<keyword evidence="6 9" id="KW-0418">Kinase</keyword>
<evidence type="ECO:0000256" key="3">
    <source>
        <dbReference type="ARBA" id="ARBA00022679"/>
    </source>
</evidence>
<accession>A0A1I4J1P3</accession>
<comment type="function">
    <text evidence="9">Catalyzes the formation of acetyl phosphate from acetate and ATP. Can also catalyze the reverse reaction.</text>
</comment>
<dbReference type="OrthoDB" id="9802453at2"/>